<dbReference type="VEuPathDB" id="FungiDB:JI435_165020"/>
<evidence type="ECO:0000256" key="2">
    <source>
        <dbReference type="ARBA" id="ARBA00023002"/>
    </source>
</evidence>
<name>Q0TVG2_PHANO</name>
<dbReference type="EMBL" id="CH445373">
    <property type="protein sequence ID" value="EAT76107.1"/>
    <property type="molecule type" value="Genomic_DNA"/>
</dbReference>
<organism evidence="5 6">
    <name type="scientific">Phaeosphaeria nodorum (strain SN15 / ATCC MYA-4574 / FGSC 10173)</name>
    <name type="common">Glume blotch fungus</name>
    <name type="synonym">Parastagonospora nodorum</name>
    <dbReference type="NCBI Taxonomy" id="321614"/>
    <lineage>
        <taxon>Eukaryota</taxon>
        <taxon>Fungi</taxon>
        <taxon>Dikarya</taxon>
        <taxon>Ascomycota</taxon>
        <taxon>Pezizomycotina</taxon>
        <taxon>Dothideomycetes</taxon>
        <taxon>Pleosporomycetidae</taxon>
        <taxon>Pleosporales</taxon>
        <taxon>Pleosporineae</taxon>
        <taxon>Phaeosphaeriaceae</taxon>
        <taxon>Parastagonospora</taxon>
    </lineage>
</organism>
<dbReference type="PANTHER" id="PTHR13878">
    <property type="entry name" value="GULONOLACTONE OXIDASE"/>
    <property type="match status" value="1"/>
</dbReference>
<dbReference type="eggNOG" id="ENOG502QUV4">
    <property type="taxonomic scope" value="Eukaryota"/>
</dbReference>
<comment type="similarity">
    <text evidence="1">Belongs to the oxygen-dependent FAD-linked oxidoreductase family.</text>
</comment>
<dbReference type="InterPro" id="IPR012951">
    <property type="entry name" value="BBE"/>
</dbReference>
<accession>Q0TVG2</accession>
<sequence length="622" mass="67701">MVPSFVPVLFTAALLLRLSHSRTLFPFEQEQLTREYVASLPAEDALLFAFEDQIVEVEAVNNIDKRCRYDPLDQKWPSTKALNKLKKQLSSQGALIVPVPQASACYGTTKNDAQCQAITSNWTNSYSHIDDPIEVLSPLYQGLTCQPPSVYDSKNCTLGGSPSYVIAAKTVSDIQSVINFCRNDFLRLVVKNTGHDFSGKSTGHGAFSIWTHGLKDMQYFDSYVDESGYKGPAIKAGAGVQAFELYKFADQKGVVAVAGEGQTVGIFGGYIQGGGHSPLSSIYGMAADHVLGFEVVTPLGDFVTANSTNNQDLFWALRGGGGGTFGVVTSVTIKVYKDMPVSAASWTLSSSKIGKEKFWAATKAFFDRATDNADAGTYAYFLLAPTGTDFTLTMQPFFAPNKTSAQLNTLLAPYLSKLTSLNIPFSPKITEYKSFYPAWQAEFPVEASSGNNAIISSRLLPRSNFASETGRNTTFAVLRRTVEANHTLIAFNMATRGSNPSNAVNPAFRNSVYHVIVDRPIDPAASASTLNAVRTAFTNGTMKAWRDVSPGSGAYVNEADRVEPDWQRSFWGDGYERLRAIKREMDPRDVFWASRAVGSEGWGVERGDGASSEDGKLCRVGT</sequence>
<dbReference type="Pfam" id="PF01565">
    <property type="entry name" value="FAD_binding_4"/>
    <property type="match status" value="1"/>
</dbReference>
<reference evidence="6" key="1">
    <citation type="journal article" date="2007" name="Plant Cell">
        <title>Dothideomycete-plant interactions illuminated by genome sequencing and EST analysis of the wheat pathogen Stagonospora nodorum.</title>
        <authorList>
            <person name="Hane J.K."/>
            <person name="Lowe R.G."/>
            <person name="Solomon P.S."/>
            <person name="Tan K.C."/>
            <person name="Schoch C.L."/>
            <person name="Spatafora J.W."/>
            <person name="Crous P.W."/>
            <person name="Kodira C."/>
            <person name="Birren B.W."/>
            <person name="Galagan J.E."/>
            <person name="Torriani S.F."/>
            <person name="McDonald B.A."/>
            <person name="Oliver R.P."/>
        </authorList>
    </citation>
    <scope>NUCLEOTIDE SEQUENCE [LARGE SCALE GENOMIC DNA]</scope>
    <source>
        <strain evidence="6">SN15 / ATCC MYA-4574 / FGSC 10173</strain>
    </source>
</reference>
<feature type="domain" description="FAD-binding PCMH-type" evidence="4">
    <location>
        <begin position="158"/>
        <end position="338"/>
    </location>
</feature>
<dbReference type="AlphaFoldDB" id="Q0TVG2"/>
<dbReference type="HOGENOM" id="CLU_018354_4_2_1"/>
<dbReference type="InterPro" id="IPR006094">
    <property type="entry name" value="Oxid_FAD_bind_N"/>
</dbReference>
<dbReference type="RefSeq" id="XP_001806615.1">
    <property type="nucleotide sequence ID" value="XM_001806563.1"/>
</dbReference>
<gene>
    <name evidence="5" type="ORF">SNOG_16502</name>
</gene>
<dbReference type="STRING" id="321614.Q0TVG2"/>
<feature type="signal peptide" evidence="3">
    <location>
        <begin position="1"/>
        <end position="21"/>
    </location>
</feature>
<dbReference type="Pfam" id="PF08031">
    <property type="entry name" value="BBE"/>
    <property type="match status" value="1"/>
</dbReference>
<dbReference type="OMA" id="GNYEYWG"/>
<keyword evidence="3" id="KW-0732">Signal</keyword>
<proteinExistence type="inferred from homology"/>
<dbReference type="InterPro" id="IPR016166">
    <property type="entry name" value="FAD-bd_PCMH"/>
</dbReference>
<dbReference type="Proteomes" id="UP000001055">
    <property type="component" value="Unassembled WGS sequence"/>
</dbReference>
<feature type="chain" id="PRO_5004177069" description="FAD-binding PCMH-type domain-containing protein" evidence="3">
    <location>
        <begin position="22"/>
        <end position="622"/>
    </location>
</feature>
<evidence type="ECO:0000256" key="1">
    <source>
        <dbReference type="ARBA" id="ARBA00005466"/>
    </source>
</evidence>
<evidence type="ECO:0000313" key="5">
    <source>
        <dbReference type="EMBL" id="EAT76107.1"/>
    </source>
</evidence>
<dbReference type="GeneID" id="5983547"/>
<dbReference type="InterPro" id="IPR036318">
    <property type="entry name" value="FAD-bd_PCMH-like_sf"/>
</dbReference>
<dbReference type="PANTHER" id="PTHR13878:SF91">
    <property type="entry name" value="FAD BINDING DOMAIN PROTEIN (AFU_ORTHOLOGUE AFUA_6G12070)-RELATED"/>
    <property type="match status" value="1"/>
</dbReference>
<dbReference type="GO" id="GO:0016491">
    <property type="term" value="F:oxidoreductase activity"/>
    <property type="evidence" value="ECO:0000318"/>
    <property type="project" value="GO_Central"/>
</dbReference>
<evidence type="ECO:0000256" key="3">
    <source>
        <dbReference type="SAM" id="SignalP"/>
    </source>
</evidence>
<dbReference type="KEGG" id="pno:SNOG_16502"/>
<dbReference type="InParanoid" id="Q0TVG2"/>
<dbReference type="PROSITE" id="PS51387">
    <property type="entry name" value="FAD_PCMH"/>
    <property type="match status" value="1"/>
</dbReference>
<protein>
    <recommendedName>
        <fullName evidence="4">FAD-binding PCMH-type domain-containing protein</fullName>
    </recommendedName>
</protein>
<keyword evidence="2" id="KW-0560">Oxidoreductase</keyword>
<dbReference type="InterPro" id="IPR016169">
    <property type="entry name" value="FAD-bd_PCMH_sub2"/>
</dbReference>
<dbReference type="GO" id="GO:0071949">
    <property type="term" value="F:FAD binding"/>
    <property type="evidence" value="ECO:0007669"/>
    <property type="project" value="InterPro"/>
</dbReference>
<dbReference type="InterPro" id="IPR050432">
    <property type="entry name" value="FAD-linked_Oxidoreductases_BP"/>
</dbReference>
<evidence type="ECO:0000313" key="6">
    <source>
        <dbReference type="Proteomes" id="UP000001055"/>
    </source>
</evidence>
<dbReference type="Gene3D" id="3.30.465.10">
    <property type="match status" value="2"/>
</dbReference>
<dbReference type="SUPFAM" id="SSF56176">
    <property type="entry name" value="FAD-binding/transporter-associated domain-like"/>
    <property type="match status" value="1"/>
</dbReference>
<evidence type="ECO:0000259" key="4">
    <source>
        <dbReference type="PROSITE" id="PS51387"/>
    </source>
</evidence>